<dbReference type="AlphaFoldDB" id="A0A6A5ZW70"/>
<dbReference type="RefSeq" id="XP_033518173.1">
    <property type="nucleotide sequence ID" value="XM_033667010.1"/>
</dbReference>
<organism evidence="2 3">
    <name type="scientific">Dothidotthia symphoricarpi CBS 119687</name>
    <dbReference type="NCBI Taxonomy" id="1392245"/>
    <lineage>
        <taxon>Eukaryota</taxon>
        <taxon>Fungi</taxon>
        <taxon>Dikarya</taxon>
        <taxon>Ascomycota</taxon>
        <taxon>Pezizomycotina</taxon>
        <taxon>Dothideomycetes</taxon>
        <taxon>Pleosporomycetidae</taxon>
        <taxon>Pleosporales</taxon>
        <taxon>Dothidotthiaceae</taxon>
        <taxon>Dothidotthia</taxon>
    </lineage>
</organism>
<keyword evidence="1" id="KW-0472">Membrane</keyword>
<name>A0A6A5ZW70_9PLEO</name>
<evidence type="ECO:0000256" key="1">
    <source>
        <dbReference type="SAM" id="Phobius"/>
    </source>
</evidence>
<evidence type="ECO:0000313" key="3">
    <source>
        <dbReference type="Proteomes" id="UP000799771"/>
    </source>
</evidence>
<feature type="transmembrane region" description="Helical" evidence="1">
    <location>
        <begin position="19"/>
        <end position="37"/>
    </location>
</feature>
<sequence length="251" mass="27184">MPVLNIVAPRRPAPRRIPLVIHAAIVALLSLAMYSNYVKLLIALGIPPKNDTLARPLHLPPATDILADLPKCENVPQDTVQVVASAATDPEWSRVSGQTRRHKHCPGPEHLDAVAAGEVALLPGSVSAAEARTHAKKITDVLKRCQDDVASALYPQWKNIVFSSPMPASHPAVKKTLHGCYVSFFAQLKVANNVPRTMTTAFEDILALQADALVLVVWRSWAGSGADARIPGGGQWQWWTWIWRGSGAVNG</sequence>
<keyword evidence="1" id="KW-0812">Transmembrane</keyword>
<protein>
    <submittedName>
        <fullName evidence="2">Uncharacterized protein</fullName>
    </submittedName>
</protein>
<keyword evidence="1" id="KW-1133">Transmembrane helix</keyword>
<proteinExistence type="predicted"/>
<accession>A0A6A5ZW70</accession>
<reference evidence="2" key="1">
    <citation type="journal article" date="2020" name="Stud. Mycol.">
        <title>101 Dothideomycetes genomes: a test case for predicting lifestyles and emergence of pathogens.</title>
        <authorList>
            <person name="Haridas S."/>
            <person name="Albert R."/>
            <person name="Binder M."/>
            <person name="Bloem J."/>
            <person name="Labutti K."/>
            <person name="Salamov A."/>
            <person name="Andreopoulos B."/>
            <person name="Baker S."/>
            <person name="Barry K."/>
            <person name="Bills G."/>
            <person name="Bluhm B."/>
            <person name="Cannon C."/>
            <person name="Castanera R."/>
            <person name="Culley D."/>
            <person name="Daum C."/>
            <person name="Ezra D."/>
            <person name="Gonzalez J."/>
            <person name="Henrissat B."/>
            <person name="Kuo A."/>
            <person name="Liang C."/>
            <person name="Lipzen A."/>
            <person name="Lutzoni F."/>
            <person name="Magnuson J."/>
            <person name="Mondo S."/>
            <person name="Nolan M."/>
            <person name="Ohm R."/>
            <person name="Pangilinan J."/>
            <person name="Park H.-J."/>
            <person name="Ramirez L."/>
            <person name="Alfaro M."/>
            <person name="Sun H."/>
            <person name="Tritt A."/>
            <person name="Yoshinaga Y."/>
            <person name="Zwiers L.-H."/>
            <person name="Turgeon B."/>
            <person name="Goodwin S."/>
            <person name="Spatafora J."/>
            <person name="Crous P."/>
            <person name="Grigoriev I."/>
        </authorList>
    </citation>
    <scope>NUCLEOTIDE SEQUENCE</scope>
    <source>
        <strain evidence="2">CBS 119687</strain>
    </source>
</reference>
<dbReference type="Proteomes" id="UP000799771">
    <property type="component" value="Unassembled WGS sequence"/>
</dbReference>
<dbReference type="EMBL" id="ML977522">
    <property type="protein sequence ID" value="KAF2123779.1"/>
    <property type="molecule type" value="Genomic_DNA"/>
</dbReference>
<keyword evidence="3" id="KW-1185">Reference proteome</keyword>
<dbReference type="GeneID" id="54407442"/>
<gene>
    <name evidence="2" type="ORF">P153DRAFT_361755</name>
</gene>
<evidence type="ECO:0000313" key="2">
    <source>
        <dbReference type="EMBL" id="KAF2123779.1"/>
    </source>
</evidence>